<evidence type="ECO:0000259" key="2">
    <source>
        <dbReference type="Pfam" id="PF17853"/>
    </source>
</evidence>
<dbReference type="PANTHER" id="PTHR33744">
    <property type="entry name" value="CARBOHYDRATE DIACID REGULATOR"/>
    <property type="match status" value="1"/>
</dbReference>
<sequence>MEESLRRLKEELAENSFKLLEALAQNKGLSYIIEIGYKMLGNPFCIIDMSGKAVATISSGKIKDDPVWNQVVTPGYICFDTFSFYITNKFYARIDNNEAPFFWVDNYSKYPRLIGKIKAQGKHIATLIICEHERPYEVGDVKLTSILCNAFSVELQKNEFINYSQGLMYEAFIEDLLEGKIKDNRIIQERIKILNLKFKRNLFVLTINVDDFVTRRSLISLNVLRGELAKIIPSVKTITHSDKIVMLLSCDNRKLFFKNDLEALKKFFKRYKMFAGLSSCFSNMGEIEEYYLQSLEALKLGMDMDKQAILFNYEDYAVFHMADICSDVIDLKKVCHPPLLELIEYDRQNNTDYTQSLYAYIINSKNLVKSSEYLHIHRNSLVYRIEKIEKIINVNLNDNDVLFNLHFSFKLLEFMKITF</sequence>
<dbReference type="PANTHER" id="PTHR33744:SF1">
    <property type="entry name" value="DNA-BINDING TRANSCRIPTIONAL ACTIVATOR ADER"/>
    <property type="match status" value="1"/>
</dbReference>
<dbReference type="InterPro" id="IPR025736">
    <property type="entry name" value="PucR_C-HTH_dom"/>
</dbReference>
<keyword evidence="4" id="KW-1185">Reference proteome</keyword>
<dbReference type="Pfam" id="PF17853">
    <property type="entry name" value="GGDEF_2"/>
    <property type="match status" value="1"/>
</dbReference>
<accession>A0A949TMG4</accession>
<organism evidence="3 4">
    <name type="scientific">Clostridium thailandense</name>
    <dbReference type="NCBI Taxonomy" id="2794346"/>
    <lineage>
        <taxon>Bacteria</taxon>
        <taxon>Bacillati</taxon>
        <taxon>Bacillota</taxon>
        <taxon>Clostridia</taxon>
        <taxon>Eubacteriales</taxon>
        <taxon>Clostridiaceae</taxon>
        <taxon>Clostridium</taxon>
    </lineage>
</organism>
<dbReference type="InterPro" id="IPR051448">
    <property type="entry name" value="CdaR-like_regulators"/>
</dbReference>
<evidence type="ECO:0000259" key="1">
    <source>
        <dbReference type="Pfam" id="PF13556"/>
    </source>
</evidence>
<comment type="caution">
    <text evidence="3">The sequence shown here is derived from an EMBL/GenBank/DDBJ whole genome shotgun (WGS) entry which is preliminary data.</text>
</comment>
<feature type="domain" description="PucR C-terminal helix-turn-helix" evidence="1">
    <location>
        <begin position="355"/>
        <end position="410"/>
    </location>
</feature>
<reference evidence="3" key="1">
    <citation type="submission" date="2020-12" db="EMBL/GenBank/DDBJ databases">
        <title>Clostridium thailandense sp. nov., a novel acetogenic bacterium isolated from peat land soil in Thailand.</title>
        <authorList>
            <person name="Chaikitkaew S."/>
            <person name="Birkeland N.K."/>
        </authorList>
    </citation>
    <scope>NUCLEOTIDE SEQUENCE</scope>
    <source>
        <strain evidence="3">PL3</strain>
    </source>
</reference>
<proteinExistence type="predicted"/>
<feature type="domain" description="CdaR GGDEF-like" evidence="2">
    <location>
        <begin position="184"/>
        <end position="300"/>
    </location>
</feature>
<dbReference type="EMBL" id="JAEEGC010000130">
    <property type="protein sequence ID" value="MBV7275589.1"/>
    <property type="molecule type" value="Genomic_DNA"/>
</dbReference>
<evidence type="ECO:0000313" key="4">
    <source>
        <dbReference type="Proteomes" id="UP000694308"/>
    </source>
</evidence>
<dbReference type="Pfam" id="PF13556">
    <property type="entry name" value="HTH_30"/>
    <property type="match status" value="1"/>
</dbReference>
<dbReference type="RefSeq" id="WP_218322640.1">
    <property type="nucleotide sequence ID" value="NZ_JAEEGC010000130.1"/>
</dbReference>
<name>A0A949TMG4_9CLOT</name>
<dbReference type="InterPro" id="IPR041522">
    <property type="entry name" value="CdaR_GGDEF"/>
</dbReference>
<dbReference type="Proteomes" id="UP000694308">
    <property type="component" value="Unassembled WGS sequence"/>
</dbReference>
<protein>
    <submittedName>
        <fullName evidence="3">Helix-turn-helix domain-containing protein</fullName>
    </submittedName>
</protein>
<gene>
    <name evidence="3" type="ORF">I6U48_22055</name>
</gene>
<dbReference type="AlphaFoldDB" id="A0A949TMG4"/>
<evidence type="ECO:0000313" key="3">
    <source>
        <dbReference type="EMBL" id="MBV7275589.1"/>
    </source>
</evidence>